<protein>
    <submittedName>
        <fullName evidence="1">Uncharacterized protein</fullName>
    </submittedName>
</protein>
<organism evidence="1 2">
    <name type="scientific">Sphingobacterium spiritivorum ATCC 33861</name>
    <dbReference type="NCBI Taxonomy" id="525373"/>
    <lineage>
        <taxon>Bacteria</taxon>
        <taxon>Pseudomonadati</taxon>
        <taxon>Bacteroidota</taxon>
        <taxon>Sphingobacteriia</taxon>
        <taxon>Sphingobacteriales</taxon>
        <taxon>Sphingobacteriaceae</taxon>
        <taxon>Sphingobacterium</taxon>
    </lineage>
</organism>
<dbReference type="GeneID" id="95430893"/>
<accession>D7VSF2</accession>
<dbReference type="HOGENOM" id="CLU_1804958_0_0_10"/>
<comment type="caution">
    <text evidence="1">The sequence shown here is derived from an EMBL/GenBank/DDBJ whole genome shotgun (WGS) entry which is preliminary data.</text>
</comment>
<sequence>MPKSMYLVALLSAGISFSGISDLYAQEKNKKHSIENFNASNVMELLNILPHESNPLNAEAIIIQNGLSNTTTVYLENDVLISHQQGNGNNIYYQDSQYSNPARMYISIFGENNTIEIVGSNSISDRMSVEISGHNKTLQMLNK</sequence>
<name>D7VSF2_SPHSI</name>
<evidence type="ECO:0000313" key="1">
    <source>
        <dbReference type="EMBL" id="EFK56703.1"/>
    </source>
</evidence>
<keyword evidence="2" id="KW-1185">Reference proteome</keyword>
<gene>
    <name evidence="1" type="ORF">HMPREF0766_13906</name>
</gene>
<evidence type="ECO:0000313" key="2">
    <source>
        <dbReference type="Proteomes" id="UP000006258"/>
    </source>
</evidence>
<dbReference type="RefSeq" id="WP_002995545.1">
    <property type="nucleotide sequence ID" value="NZ_GL379770.1"/>
</dbReference>
<dbReference type="EMBL" id="ACHA02000012">
    <property type="protein sequence ID" value="EFK56703.1"/>
    <property type="molecule type" value="Genomic_DNA"/>
</dbReference>
<proteinExistence type="predicted"/>
<reference evidence="1" key="1">
    <citation type="submission" date="2010-07" db="EMBL/GenBank/DDBJ databases">
        <authorList>
            <person name="Muzny D."/>
            <person name="Qin X."/>
            <person name="Buhay C."/>
            <person name="Dugan-Rocha S."/>
            <person name="Ding Y."/>
            <person name="Chen G."/>
            <person name="Hawes A."/>
            <person name="Holder M."/>
            <person name="Jhangiani S."/>
            <person name="Johnson A."/>
            <person name="Khan Z."/>
            <person name="Li Z."/>
            <person name="Liu W."/>
            <person name="Liu X."/>
            <person name="Perez L."/>
            <person name="Shen H."/>
            <person name="Wang Q."/>
            <person name="Watt J."/>
            <person name="Xi L."/>
            <person name="Xin Y."/>
            <person name="Zhou J."/>
            <person name="Deng J."/>
            <person name="Jiang H."/>
            <person name="Liu Y."/>
            <person name="Qu J."/>
            <person name="Song X.-Z."/>
            <person name="Zhang L."/>
            <person name="Villasana D."/>
            <person name="Johnson A."/>
            <person name="Liu J."/>
            <person name="Liyanage D."/>
            <person name="Lorensuhewa L."/>
            <person name="Robinson T."/>
            <person name="Song A."/>
            <person name="Song B.-B."/>
            <person name="Dinh H."/>
            <person name="Thornton R."/>
            <person name="Coyle M."/>
            <person name="Francisco L."/>
            <person name="Jackson L."/>
            <person name="Javaid M."/>
            <person name="Korchina V."/>
            <person name="Kovar C."/>
            <person name="Mata R."/>
            <person name="Mathew T."/>
            <person name="Ngo R."/>
            <person name="Nguyen L."/>
            <person name="Nguyen N."/>
            <person name="Okwuonu G."/>
            <person name="Ongeri F."/>
            <person name="Pham C."/>
            <person name="Simmons D."/>
            <person name="Wilczek-Boney K."/>
            <person name="Hale W."/>
            <person name="Jakkamsetti A."/>
            <person name="Pham P."/>
            <person name="Ruth R."/>
            <person name="San Lucas F."/>
            <person name="Warren J."/>
            <person name="Zhang J."/>
            <person name="Zhao Z."/>
            <person name="Zhou C."/>
            <person name="Zhu D."/>
            <person name="Lee S."/>
            <person name="Bess C."/>
            <person name="Blankenburg K."/>
            <person name="Forbes L."/>
            <person name="Fu Q."/>
            <person name="Gubbala S."/>
            <person name="Hirani K."/>
            <person name="Jayaseelan J.C."/>
            <person name="Lara F."/>
            <person name="Munidasa M."/>
            <person name="Palculict T."/>
            <person name="Patil S."/>
            <person name="Pu L.-L."/>
            <person name="Saada N."/>
            <person name="Tang L."/>
            <person name="Weissenberger G."/>
            <person name="Zhu Y."/>
            <person name="Hemphill L."/>
            <person name="Shang Y."/>
            <person name="Youmans B."/>
            <person name="Ayvaz T."/>
            <person name="Ross M."/>
            <person name="Santibanez J."/>
            <person name="Aqrawi P."/>
            <person name="Gross S."/>
            <person name="Joshi V."/>
            <person name="Fowler G."/>
            <person name="Nazareth L."/>
            <person name="Reid J."/>
            <person name="Worley K."/>
            <person name="Petrosino J."/>
            <person name="Highlander S."/>
            <person name="Gibbs R."/>
        </authorList>
    </citation>
    <scope>NUCLEOTIDE SEQUENCE [LARGE SCALE GENOMIC DNA]</scope>
    <source>
        <strain evidence="1">ATCC 33861</strain>
    </source>
</reference>
<dbReference type="STRING" id="525373.HMPREF0766_13906"/>
<dbReference type="AlphaFoldDB" id="D7VSF2"/>
<dbReference type="Proteomes" id="UP000006258">
    <property type="component" value="Unassembled WGS sequence"/>
</dbReference>